<keyword evidence="3" id="KW-1185">Reference proteome</keyword>
<protein>
    <submittedName>
        <fullName evidence="2">Flp pilus assembly protein CpaB</fullName>
    </submittedName>
</protein>
<reference evidence="2 3" key="1">
    <citation type="submission" date="2023-09" db="EMBL/GenBank/DDBJ databases">
        <authorList>
            <person name="Rey-Velasco X."/>
        </authorList>
    </citation>
    <scope>NUCLEOTIDE SEQUENCE [LARGE SCALE GENOMIC DNA]</scope>
    <source>
        <strain evidence="2 3">W345</strain>
    </source>
</reference>
<comment type="caution">
    <text evidence="2">The sequence shown here is derived from an EMBL/GenBank/DDBJ whole genome shotgun (WGS) entry which is preliminary data.</text>
</comment>
<organism evidence="2 3">
    <name type="scientific">Banduia mediterranea</name>
    <dbReference type="NCBI Taxonomy" id="3075609"/>
    <lineage>
        <taxon>Bacteria</taxon>
        <taxon>Pseudomonadati</taxon>
        <taxon>Pseudomonadota</taxon>
        <taxon>Gammaproteobacteria</taxon>
        <taxon>Nevskiales</taxon>
        <taxon>Algiphilaceae</taxon>
        <taxon>Banduia</taxon>
    </lineage>
</organism>
<feature type="domain" description="SAF" evidence="1">
    <location>
        <begin position="51"/>
        <end position="111"/>
    </location>
</feature>
<dbReference type="Pfam" id="PF08666">
    <property type="entry name" value="SAF"/>
    <property type="match status" value="1"/>
</dbReference>
<dbReference type="EMBL" id="JAVRIC010000005">
    <property type="protein sequence ID" value="MDT0496761.1"/>
    <property type="molecule type" value="Genomic_DNA"/>
</dbReference>
<dbReference type="Pfam" id="PF16976">
    <property type="entry name" value="RcpC"/>
    <property type="match status" value="1"/>
</dbReference>
<dbReference type="NCBIfam" id="TIGR03177">
    <property type="entry name" value="pilus_cpaB"/>
    <property type="match status" value="1"/>
</dbReference>
<evidence type="ECO:0000313" key="2">
    <source>
        <dbReference type="EMBL" id="MDT0496761.1"/>
    </source>
</evidence>
<proteinExistence type="predicted"/>
<dbReference type="SMART" id="SM00858">
    <property type="entry name" value="SAF"/>
    <property type="match status" value="1"/>
</dbReference>
<dbReference type="InterPro" id="IPR017592">
    <property type="entry name" value="Pilus_assmbl_Flp-typ_CpaB"/>
</dbReference>
<evidence type="ECO:0000259" key="1">
    <source>
        <dbReference type="SMART" id="SM00858"/>
    </source>
</evidence>
<dbReference type="Proteomes" id="UP001254608">
    <property type="component" value="Unassembled WGS sequence"/>
</dbReference>
<sequence length="303" mass="32717">MSSKALRIVAAVTVVLAIVLAFAAYNISRQYAARNQQAAAPAQTEPSEPKTLAVVATRPLAAYKPIDRESVLVAPVAVLPEGHFTTLDQVVGKVPLLDIDAGAPVTGRYFQEGNALARVIPEGHRAISMEISEVIAVGGFLRPGDIVDVLMYVRGSGDTRAQSRILLKDIRVLAYEERIIDRPEGLEEEDADKRRRQRTAVVAVPEDDTTRLMLGISLGDVRLALHGQSLGVPEVTMADLEAVEATGKLPMTEQAKAADAANKVPDMAITAEQLTAVKPPPAQLKPRHKVYVYRGTDVQTVYE</sequence>
<dbReference type="InterPro" id="IPR031571">
    <property type="entry name" value="RcpC_dom"/>
</dbReference>
<dbReference type="CDD" id="cd11614">
    <property type="entry name" value="SAF_CpaB_FlgA_like"/>
    <property type="match status" value="1"/>
</dbReference>
<accession>A0ABU2WFW1</accession>
<dbReference type="RefSeq" id="WP_311364154.1">
    <property type="nucleotide sequence ID" value="NZ_JAVRIC010000005.1"/>
</dbReference>
<name>A0ABU2WFW1_9GAMM</name>
<gene>
    <name evidence="2" type="primary">cpaB</name>
    <name evidence="2" type="ORF">RM530_05210</name>
</gene>
<dbReference type="InterPro" id="IPR013974">
    <property type="entry name" value="SAF"/>
</dbReference>
<evidence type="ECO:0000313" key="3">
    <source>
        <dbReference type="Proteomes" id="UP001254608"/>
    </source>
</evidence>